<dbReference type="AlphaFoldDB" id="A0A7J0FU05"/>
<evidence type="ECO:0000313" key="2">
    <source>
        <dbReference type="EMBL" id="GFZ02173.1"/>
    </source>
</evidence>
<comment type="caution">
    <text evidence="2">The sequence shown here is derived from an EMBL/GenBank/DDBJ whole genome shotgun (WGS) entry which is preliminary data.</text>
</comment>
<evidence type="ECO:0000313" key="3">
    <source>
        <dbReference type="Proteomes" id="UP000585474"/>
    </source>
</evidence>
<dbReference type="OrthoDB" id="2126698at2759"/>
<dbReference type="EMBL" id="BJWL01000015">
    <property type="protein sequence ID" value="GFZ02173.1"/>
    <property type="molecule type" value="Genomic_DNA"/>
</dbReference>
<feature type="region of interest" description="Disordered" evidence="1">
    <location>
        <begin position="89"/>
        <end position="108"/>
    </location>
</feature>
<protein>
    <submittedName>
        <fullName evidence="2">Uncharacterized protein</fullName>
    </submittedName>
</protein>
<gene>
    <name evidence="2" type="ORF">Acr_15g0007820</name>
</gene>
<evidence type="ECO:0000256" key="1">
    <source>
        <dbReference type="SAM" id="MobiDB-lite"/>
    </source>
</evidence>
<organism evidence="2 3">
    <name type="scientific">Actinidia rufa</name>
    <dbReference type="NCBI Taxonomy" id="165716"/>
    <lineage>
        <taxon>Eukaryota</taxon>
        <taxon>Viridiplantae</taxon>
        <taxon>Streptophyta</taxon>
        <taxon>Embryophyta</taxon>
        <taxon>Tracheophyta</taxon>
        <taxon>Spermatophyta</taxon>
        <taxon>Magnoliopsida</taxon>
        <taxon>eudicotyledons</taxon>
        <taxon>Gunneridae</taxon>
        <taxon>Pentapetalae</taxon>
        <taxon>asterids</taxon>
        <taxon>Ericales</taxon>
        <taxon>Actinidiaceae</taxon>
        <taxon>Actinidia</taxon>
    </lineage>
</organism>
<feature type="compositionally biased region" description="Polar residues" evidence="1">
    <location>
        <begin position="98"/>
        <end position="108"/>
    </location>
</feature>
<sequence>MAAARGLWGTIFSHGGDYQRCNEYDVVNGFGRSGKFPVVGAWKNSPWHRQAVVGHGSRLILLVVFVARIDWNEEAEKARALAGNAVETLKEDRHDTNSETLESTTVCK</sequence>
<name>A0A7J0FU05_9ERIC</name>
<proteinExistence type="predicted"/>
<keyword evidence="3" id="KW-1185">Reference proteome</keyword>
<reference evidence="2 3" key="1">
    <citation type="submission" date="2019-07" db="EMBL/GenBank/DDBJ databases">
        <title>De Novo Assembly of kiwifruit Actinidia rufa.</title>
        <authorList>
            <person name="Sugita-Konishi S."/>
            <person name="Sato K."/>
            <person name="Mori E."/>
            <person name="Abe Y."/>
            <person name="Kisaki G."/>
            <person name="Hamano K."/>
            <person name="Suezawa K."/>
            <person name="Otani M."/>
            <person name="Fukuda T."/>
            <person name="Manabe T."/>
            <person name="Gomi K."/>
            <person name="Tabuchi M."/>
            <person name="Akimitsu K."/>
            <person name="Kataoka I."/>
        </authorList>
    </citation>
    <scope>NUCLEOTIDE SEQUENCE [LARGE SCALE GENOMIC DNA]</scope>
    <source>
        <strain evidence="3">cv. Fuchu</strain>
    </source>
</reference>
<accession>A0A7J0FU05</accession>
<dbReference type="Proteomes" id="UP000585474">
    <property type="component" value="Unassembled WGS sequence"/>
</dbReference>